<sequence>MAPGDKAKAKFFAIIEDPKRYDTTCYKNRPMATRTPSGGSDLTNVVSRRESTSSTGSNNQRTGVRNMLKNWMNRPAY</sequence>
<protein>
    <submittedName>
        <fullName evidence="2">Uncharacterized protein</fullName>
    </submittedName>
</protein>
<name>A0A9P6IDW1_9PEZI</name>
<evidence type="ECO:0000313" key="2">
    <source>
        <dbReference type="EMBL" id="KAF9876895.1"/>
    </source>
</evidence>
<dbReference type="Proteomes" id="UP000781932">
    <property type="component" value="Unassembled WGS sequence"/>
</dbReference>
<reference evidence="2" key="1">
    <citation type="submission" date="2020-03" db="EMBL/GenBank/DDBJ databases">
        <authorList>
            <person name="He L."/>
        </authorList>
    </citation>
    <scope>NUCLEOTIDE SEQUENCE</scope>
    <source>
        <strain evidence="2">CkLH20</strain>
    </source>
</reference>
<dbReference type="OrthoDB" id="4624666at2759"/>
<proteinExistence type="predicted"/>
<accession>A0A9P6IDW1</accession>
<dbReference type="EMBL" id="JAATWM020000016">
    <property type="protein sequence ID" value="KAF9876895.1"/>
    <property type="molecule type" value="Genomic_DNA"/>
</dbReference>
<reference evidence="2" key="2">
    <citation type="submission" date="2020-11" db="EMBL/GenBank/DDBJ databases">
        <title>Whole genome sequencing of Colletotrichum sp.</title>
        <authorList>
            <person name="Li H."/>
        </authorList>
    </citation>
    <scope>NUCLEOTIDE SEQUENCE</scope>
    <source>
        <strain evidence="2">CkLH20</strain>
    </source>
</reference>
<feature type="region of interest" description="Disordered" evidence="1">
    <location>
        <begin position="26"/>
        <end position="77"/>
    </location>
</feature>
<dbReference type="GeneID" id="62161533"/>
<organism evidence="2 3">
    <name type="scientific">Colletotrichum karsti</name>
    <dbReference type="NCBI Taxonomy" id="1095194"/>
    <lineage>
        <taxon>Eukaryota</taxon>
        <taxon>Fungi</taxon>
        <taxon>Dikarya</taxon>
        <taxon>Ascomycota</taxon>
        <taxon>Pezizomycotina</taxon>
        <taxon>Sordariomycetes</taxon>
        <taxon>Hypocreomycetidae</taxon>
        <taxon>Glomerellales</taxon>
        <taxon>Glomerellaceae</taxon>
        <taxon>Colletotrichum</taxon>
        <taxon>Colletotrichum boninense species complex</taxon>
    </lineage>
</organism>
<feature type="compositionally biased region" description="Polar residues" evidence="1">
    <location>
        <begin position="34"/>
        <end position="63"/>
    </location>
</feature>
<evidence type="ECO:0000313" key="3">
    <source>
        <dbReference type="Proteomes" id="UP000781932"/>
    </source>
</evidence>
<comment type="caution">
    <text evidence="2">The sequence shown here is derived from an EMBL/GenBank/DDBJ whole genome shotgun (WGS) entry which is preliminary data.</text>
</comment>
<gene>
    <name evidence="2" type="ORF">CkaCkLH20_05741</name>
</gene>
<evidence type="ECO:0000256" key="1">
    <source>
        <dbReference type="SAM" id="MobiDB-lite"/>
    </source>
</evidence>
<dbReference type="RefSeq" id="XP_038746356.1">
    <property type="nucleotide sequence ID" value="XM_038888459.1"/>
</dbReference>
<dbReference type="AlphaFoldDB" id="A0A9P6IDW1"/>
<keyword evidence="3" id="KW-1185">Reference proteome</keyword>